<dbReference type="GO" id="GO:0000064">
    <property type="term" value="F:L-ornithine transmembrane transporter activity"/>
    <property type="evidence" value="ECO:0007669"/>
    <property type="project" value="TreeGrafter"/>
</dbReference>
<reference evidence="1" key="1">
    <citation type="submission" date="2018-11" db="EMBL/GenBank/DDBJ databases">
        <authorList>
            <consortium name="Pathogen Informatics"/>
        </authorList>
    </citation>
    <scope>NUCLEOTIDE SEQUENCE</scope>
</reference>
<dbReference type="GO" id="GO:0061459">
    <property type="term" value="F:L-arginine transmembrane transporter activity"/>
    <property type="evidence" value="ECO:0007669"/>
    <property type="project" value="TreeGrafter"/>
</dbReference>
<keyword evidence="2" id="KW-1185">Reference proteome</keyword>
<evidence type="ECO:0000313" key="1">
    <source>
        <dbReference type="EMBL" id="VEL38232.1"/>
    </source>
</evidence>
<gene>
    <name evidence="1" type="ORF">PXEA_LOCUS31672</name>
</gene>
<sequence length="93" mass="10258">MAYSSVSAILTLLMPYYMINTLAPLPHAFDYVGWHWAKYAITIGALCALSTSLLRGHAILDLGPHFEQSNLKLATIIPPSSYALQGIAFFIHH</sequence>
<proteinExistence type="predicted"/>
<comment type="caution">
    <text evidence="1">The sequence shown here is derived from an EMBL/GenBank/DDBJ whole genome shotgun (WGS) entry which is preliminary data.</text>
</comment>
<dbReference type="PANTHER" id="PTHR43243">
    <property type="entry name" value="INNER MEMBRANE TRANSPORTER YGJI-RELATED"/>
    <property type="match status" value="1"/>
</dbReference>
<dbReference type="EMBL" id="CAAALY010257301">
    <property type="protein sequence ID" value="VEL38232.1"/>
    <property type="molecule type" value="Genomic_DNA"/>
</dbReference>
<evidence type="ECO:0000313" key="2">
    <source>
        <dbReference type="Proteomes" id="UP000784294"/>
    </source>
</evidence>
<dbReference type="OrthoDB" id="3900342at2759"/>
<evidence type="ECO:0008006" key="3">
    <source>
        <dbReference type="Google" id="ProtNLM"/>
    </source>
</evidence>
<dbReference type="AlphaFoldDB" id="A0A3S5FGH8"/>
<dbReference type="Proteomes" id="UP000784294">
    <property type="component" value="Unassembled WGS sequence"/>
</dbReference>
<dbReference type="GO" id="GO:0097638">
    <property type="term" value="P:L-arginine import across plasma membrane"/>
    <property type="evidence" value="ECO:0007669"/>
    <property type="project" value="TreeGrafter"/>
</dbReference>
<organism evidence="1 2">
    <name type="scientific">Protopolystoma xenopodis</name>
    <dbReference type="NCBI Taxonomy" id="117903"/>
    <lineage>
        <taxon>Eukaryota</taxon>
        <taxon>Metazoa</taxon>
        <taxon>Spiralia</taxon>
        <taxon>Lophotrochozoa</taxon>
        <taxon>Platyhelminthes</taxon>
        <taxon>Monogenea</taxon>
        <taxon>Polyopisthocotylea</taxon>
        <taxon>Polystomatidea</taxon>
        <taxon>Polystomatidae</taxon>
        <taxon>Protopolystoma</taxon>
    </lineage>
</organism>
<accession>A0A3S5FGH8</accession>
<name>A0A3S5FGH8_9PLAT</name>
<dbReference type="GO" id="GO:0005886">
    <property type="term" value="C:plasma membrane"/>
    <property type="evidence" value="ECO:0007669"/>
    <property type="project" value="TreeGrafter"/>
</dbReference>
<protein>
    <recommendedName>
        <fullName evidence="3">Amino acid permease/ SLC12A domain-containing protein</fullName>
    </recommendedName>
</protein>
<dbReference type="PANTHER" id="PTHR43243:SF105">
    <property type="entry name" value="CATIONIC AMINO ACID TRANSPORTER C-TERMINAL DOMAIN-CONTAINING PROTEIN"/>
    <property type="match status" value="1"/>
</dbReference>
<dbReference type="GO" id="GO:0015189">
    <property type="term" value="F:L-lysine transmembrane transporter activity"/>
    <property type="evidence" value="ECO:0007669"/>
    <property type="project" value="TreeGrafter"/>
</dbReference>